<gene>
    <name evidence="2" type="ORF">ROZALSC1DRAFT_20506</name>
</gene>
<accession>A0A4P9YP97</accession>
<sequence>MLSSLFSASKKLKRKNLIVSSSPVRDILKETLQSSSKTNIPLVDLSNDFSDQEEMTLIDKPINLMDDNKENHQSESTPTLRFMNEAIPESDNLSEIIIKSPILGPESVIPGTEPNFYERNSSPIRGDAHELNFKTQGIDTTQIDESTKFSLLDEEDEDKTQIPPTDYTQEDKHECPYFIESCTQDDYYTSYYQKEEPLSPLRSFTSVSTILNNPQRFRELSYICGRLSKTKECEAIDADEFVKEVNKKASRAQNFKGGNSGWKKRPFNKFRKRKFNQLPMLQPSNVPGKCNNEPYTSNVKIQSRECKVLNNTIIPQHSCNWNVLVESDGDLYRFVDNICRNSTFINRNTFICILYDNNVYIANEFYQRIQIKLIYAGLIPLLFLILALTSMHYFLCSLFPIIYSKRMFHHTKCRNCLSDIITNAVTTNYYSSYHLDCFLSEVDLAEHDVSQLIEYFIANGETLEDEVTIILRKLECIFQFQGNDRNSSKTIFQSSKFPALVSDQRKSDNNTTTWFFRRRQDSCFSNLIYLDVFYENRWQLVASSFSFYSLSLVEHLTLVMLKLSENCESYKYLLNSHSFPEINDVEFV</sequence>
<protein>
    <submittedName>
        <fullName evidence="2">Uncharacterized protein</fullName>
    </submittedName>
</protein>
<reference evidence="3" key="1">
    <citation type="journal article" date="2018" name="Nat. Microbiol.">
        <title>Leveraging single-cell genomics to expand the fungal tree of life.</title>
        <authorList>
            <person name="Ahrendt S.R."/>
            <person name="Quandt C.A."/>
            <person name="Ciobanu D."/>
            <person name="Clum A."/>
            <person name="Salamov A."/>
            <person name="Andreopoulos B."/>
            <person name="Cheng J.F."/>
            <person name="Woyke T."/>
            <person name="Pelin A."/>
            <person name="Henrissat B."/>
            <person name="Reynolds N.K."/>
            <person name="Benny G.L."/>
            <person name="Smith M.E."/>
            <person name="James T.Y."/>
            <person name="Grigoriev I.V."/>
        </authorList>
    </citation>
    <scope>NUCLEOTIDE SEQUENCE [LARGE SCALE GENOMIC DNA]</scope>
    <source>
        <strain evidence="3">CSF55</strain>
    </source>
</reference>
<evidence type="ECO:0000313" key="2">
    <source>
        <dbReference type="EMBL" id="RKP21455.1"/>
    </source>
</evidence>
<name>A0A4P9YP97_ROZAC</name>
<feature type="transmembrane region" description="Helical" evidence="1">
    <location>
        <begin position="373"/>
        <end position="402"/>
    </location>
</feature>
<keyword evidence="1" id="KW-0812">Transmembrane</keyword>
<proteinExistence type="predicted"/>
<dbReference type="EMBL" id="ML004953">
    <property type="protein sequence ID" value="RKP21455.1"/>
    <property type="molecule type" value="Genomic_DNA"/>
</dbReference>
<organism evidence="2 3">
    <name type="scientific">Rozella allomycis (strain CSF55)</name>
    <dbReference type="NCBI Taxonomy" id="988480"/>
    <lineage>
        <taxon>Eukaryota</taxon>
        <taxon>Fungi</taxon>
        <taxon>Fungi incertae sedis</taxon>
        <taxon>Cryptomycota</taxon>
        <taxon>Cryptomycota incertae sedis</taxon>
        <taxon>Rozella</taxon>
    </lineage>
</organism>
<keyword evidence="1" id="KW-1133">Transmembrane helix</keyword>
<dbReference type="Proteomes" id="UP000281549">
    <property type="component" value="Unassembled WGS sequence"/>
</dbReference>
<evidence type="ECO:0000256" key="1">
    <source>
        <dbReference type="SAM" id="Phobius"/>
    </source>
</evidence>
<keyword evidence="1" id="KW-0472">Membrane</keyword>
<dbReference type="AlphaFoldDB" id="A0A4P9YP97"/>
<evidence type="ECO:0000313" key="3">
    <source>
        <dbReference type="Proteomes" id="UP000281549"/>
    </source>
</evidence>